<evidence type="ECO:0000256" key="1">
    <source>
        <dbReference type="SAM" id="MobiDB-lite"/>
    </source>
</evidence>
<reference evidence="3" key="1">
    <citation type="submission" date="2021-11" db="EMBL/GenBank/DDBJ databases">
        <authorList>
            <consortium name="Genoscope - CEA"/>
            <person name="William W."/>
        </authorList>
    </citation>
    <scope>NUCLEOTIDE SEQUENCE</scope>
</reference>
<feature type="compositionally biased region" description="Polar residues" evidence="1">
    <location>
        <begin position="214"/>
        <end position="223"/>
    </location>
</feature>
<dbReference type="OrthoDB" id="10586300at2759"/>
<name>A0A8J2SPU7_9STRA</name>
<evidence type="ECO:0000256" key="2">
    <source>
        <dbReference type="SAM" id="Phobius"/>
    </source>
</evidence>
<protein>
    <submittedName>
        <fullName evidence="3">Uncharacterized protein</fullName>
    </submittedName>
</protein>
<organism evidence="3 4">
    <name type="scientific">Pelagomonas calceolata</name>
    <dbReference type="NCBI Taxonomy" id="35677"/>
    <lineage>
        <taxon>Eukaryota</taxon>
        <taxon>Sar</taxon>
        <taxon>Stramenopiles</taxon>
        <taxon>Ochrophyta</taxon>
        <taxon>Pelagophyceae</taxon>
        <taxon>Pelagomonadales</taxon>
        <taxon>Pelagomonadaceae</taxon>
        <taxon>Pelagomonas</taxon>
    </lineage>
</organism>
<keyword evidence="2" id="KW-0812">Transmembrane</keyword>
<comment type="caution">
    <text evidence="3">The sequence shown here is derived from an EMBL/GenBank/DDBJ whole genome shotgun (WGS) entry which is preliminary data.</text>
</comment>
<dbReference type="EMBL" id="CAKKNE010000005">
    <property type="protein sequence ID" value="CAH0377380.1"/>
    <property type="molecule type" value="Genomic_DNA"/>
</dbReference>
<accession>A0A8J2SPU7</accession>
<evidence type="ECO:0000313" key="3">
    <source>
        <dbReference type="EMBL" id="CAH0377380.1"/>
    </source>
</evidence>
<evidence type="ECO:0000313" key="4">
    <source>
        <dbReference type="Proteomes" id="UP000789595"/>
    </source>
</evidence>
<dbReference type="AlphaFoldDB" id="A0A8J2SPU7"/>
<feature type="region of interest" description="Disordered" evidence="1">
    <location>
        <begin position="209"/>
        <end position="236"/>
    </location>
</feature>
<keyword evidence="4" id="KW-1185">Reference proteome</keyword>
<feature type="region of interest" description="Disordered" evidence="1">
    <location>
        <begin position="1"/>
        <end position="25"/>
    </location>
</feature>
<dbReference type="Proteomes" id="UP000789595">
    <property type="component" value="Unassembled WGS sequence"/>
</dbReference>
<sequence length="286" mass="31131">MPTETQKSAGGTGQDALSSTSEIDSAASSPCLRNAATAAPGEKVASLESADESVRAYDEDEIVHTVPCSCYGWSQQRVRLCLCGSASSAIVLVVRLLLDWYSGTTYVIHSFIVYFDMMLIHLFTCSPWLSASGEVVTYLAVLAFYITKHRIFELMETVAIAALCSIHLIRSRNKHLDHEHALQEELTALKHSVRSARVLPDIECGGPPDAADVSTASKHASTESTQSSIAPPPPPYSLAPAKARRRWREDFYDHFLDGAAGVMYTSFLGLILDDLIALGTGKYKKC</sequence>
<proteinExistence type="predicted"/>
<feature type="transmembrane region" description="Helical" evidence="2">
    <location>
        <begin position="118"/>
        <end position="146"/>
    </location>
</feature>
<keyword evidence="2" id="KW-0472">Membrane</keyword>
<gene>
    <name evidence="3" type="ORF">PECAL_5P19310</name>
</gene>
<keyword evidence="2" id="KW-1133">Transmembrane helix</keyword>